<dbReference type="Pfam" id="PF02617">
    <property type="entry name" value="ClpS"/>
    <property type="match status" value="1"/>
</dbReference>
<keyword evidence="4 10" id="KW-0479">Metal-binding</keyword>
<name>A3GGK8_PICST</name>
<dbReference type="InterPro" id="IPR003126">
    <property type="entry name" value="Znf_UBR"/>
</dbReference>
<dbReference type="InterPro" id="IPR003769">
    <property type="entry name" value="ClpS_core"/>
</dbReference>
<comment type="function">
    <text evidence="10">Ubiquitin ligase protein which is a component of the N-end rule pathway. Recognizes and binds to proteins bearing specific N-terminal residues that are destabilizing according to the N-end rule, leading to their ubiquitination and subsequent degradation.</text>
</comment>
<dbReference type="GO" id="GO:0071596">
    <property type="term" value="P:ubiquitin-dependent protein catabolic process via the N-end rule pathway"/>
    <property type="evidence" value="ECO:0007669"/>
    <property type="project" value="UniProtKB-UniRule"/>
</dbReference>
<evidence type="ECO:0000256" key="6">
    <source>
        <dbReference type="ARBA" id="ARBA00022786"/>
    </source>
</evidence>
<dbReference type="EC" id="2.3.2.27" evidence="10"/>
<dbReference type="eggNOG" id="KOG1140">
    <property type="taxonomic scope" value="Eukaryota"/>
</dbReference>
<dbReference type="RefSeq" id="XP_001387973.2">
    <property type="nucleotide sequence ID" value="XM_001387936.1"/>
</dbReference>
<evidence type="ECO:0000313" key="12">
    <source>
        <dbReference type="EMBL" id="EAZ63950.2"/>
    </source>
</evidence>
<dbReference type="InterPro" id="IPR014719">
    <property type="entry name" value="Ribosomal_bL12_C/ClpS-like"/>
</dbReference>
<dbReference type="Gene3D" id="3.30.1390.10">
    <property type="match status" value="1"/>
</dbReference>
<dbReference type="SMART" id="SM00396">
    <property type="entry name" value="ZnF_UBR1"/>
    <property type="match status" value="1"/>
</dbReference>
<dbReference type="GO" id="GO:0008270">
    <property type="term" value="F:zinc ion binding"/>
    <property type="evidence" value="ECO:0007669"/>
    <property type="project" value="UniProtKB-UniRule"/>
</dbReference>
<dbReference type="Gene3D" id="2.10.110.30">
    <property type="match status" value="1"/>
</dbReference>
<protein>
    <recommendedName>
        <fullName evidence="10">E3 ubiquitin-protein ligase</fullName>
        <ecNumber evidence="10">2.3.2.27</ecNumber>
    </recommendedName>
</protein>
<dbReference type="GO" id="GO:0005737">
    <property type="term" value="C:cytoplasm"/>
    <property type="evidence" value="ECO:0007669"/>
    <property type="project" value="TreeGrafter"/>
</dbReference>
<accession>A3GGK8</accession>
<dbReference type="CDD" id="cd19673">
    <property type="entry name" value="UBR-box_UBR3"/>
    <property type="match status" value="1"/>
</dbReference>
<dbReference type="InterPro" id="IPR039164">
    <property type="entry name" value="UBR1-like"/>
</dbReference>
<dbReference type="HOGENOM" id="CLU_238060_0_0_1"/>
<dbReference type="PANTHER" id="PTHR21497">
    <property type="entry name" value="UBIQUITIN LIGASE E3 ALPHA-RELATED"/>
    <property type="match status" value="1"/>
</dbReference>
<dbReference type="InterPro" id="IPR044046">
    <property type="entry name" value="E3_ligase_UBR-like_C"/>
</dbReference>
<dbReference type="OMA" id="WANTISM"/>
<dbReference type="EMBL" id="AAVQ01000001">
    <property type="protein sequence ID" value="EAZ63950.2"/>
    <property type="molecule type" value="Genomic_DNA"/>
</dbReference>
<dbReference type="GO" id="GO:0000151">
    <property type="term" value="C:ubiquitin ligase complex"/>
    <property type="evidence" value="ECO:0007669"/>
    <property type="project" value="TreeGrafter"/>
</dbReference>
<feature type="domain" description="UBR-type" evidence="11">
    <location>
        <begin position="97"/>
        <end position="170"/>
    </location>
</feature>
<evidence type="ECO:0000256" key="4">
    <source>
        <dbReference type="ARBA" id="ARBA00022723"/>
    </source>
</evidence>
<keyword evidence="6 10" id="KW-0833">Ubl conjugation pathway</keyword>
<dbReference type="KEGG" id="pic:PICST_64920"/>
<dbReference type="PANTHER" id="PTHR21497:SF26">
    <property type="entry name" value="E3 UBIQUITIN-PROTEIN LIGASE UBR1"/>
    <property type="match status" value="1"/>
</dbReference>
<dbReference type="FunFam" id="2.10.110.30:FF:000002">
    <property type="entry name" value="Putative e3 ubiquitin-protein ligase ubr3"/>
    <property type="match status" value="1"/>
</dbReference>
<comment type="catalytic activity">
    <reaction evidence="1 10">
        <text>S-ubiquitinyl-[E2 ubiquitin-conjugating enzyme]-L-cysteine + [acceptor protein]-L-lysine = [E2 ubiquitin-conjugating enzyme]-L-cysteine + N(6)-ubiquitinyl-[acceptor protein]-L-lysine.</text>
        <dbReference type="EC" id="2.3.2.27"/>
    </reaction>
</comment>
<dbReference type="Proteomes" id="UP000002258">
    <property type="component" value="Chromosome 1"/>
</dbReference>
<evidence type="ECO:0000256" key="1">
    <source>
        <dbReference type="ARBA" id="ARBA00000900"/>
    </source>
</evidence>
<evidence type="ECO:0000256" key="7">
    <source>
        <dbReference type="ARBA" id="ARBA00022833"/>
    </source>
</evidence>
<keyword evidence="12" id="KW-0436">Ligase</keyword>
<comment type="pathway">
    <text evidence="2 10">Protein modification; protein ubiquitination.</text>
</comment>
<comment type="caution">
    <text evidence="12">The sequence shown here is derived from an EMBL/GenBank/DDBJ whole genome shotgun (WGS) entry which is preliminary data.</text>
</comment>
<proteinExistence type="inferred from homology"/>
<evidence type="ECO:0000256" key="5">
    <source>
        <dbReference type="ARBA" id="ARBA00022771"/>
    </source>
</evidence>
<evidence type="ECO:0000313" key="13">
    <source>
        <dbReference type="Proteomes" id="UP000002258"/>
    </source>
</evidence>
<dbReference type="STRING" id="322104.A3GGK8"/>
<dbReference type="GO" id="GO:0061630">
    <property type="term" value="F:ubiquitin protein ligase activity"/>
    <property type="evidence" value="ECO:0007669"/>
    <property type="project" value="UniProtKB-UniRule"/>
</dbReference>
<dbReference type="GeneID" id="4851407"/>
<dbReference type="UniPathway" id="UPA00143"/>
<evidence type="ECO:0000256" key="2">
    <source>
        <dbReference type="ARBA" id="ARBA00004906"/>
    </source>
</evidence>
<dbReference type="PROSITE" id="PS51157">
    <property type="entry name" value="ZF_UBR"/>
    <property type="match status" value="1"/>
</dbReference>
<dbReference type="GO" id="GO:0016874">
    <property type="term" value="F:ligase activity"/>
    <property type="evidence" value="ECO:0007669"/>
    <property type="project" value="UniProtKB-KW"/>
</dbReference>
<dbReference type="OrthoDB" id="26387at2759"/>
<reference evidence="12 13" key="1">
    <citation type="journal article" date="2007" name="Nat. Biotechnol.">
        <title>Genome sequence of the lignocellulose-bioconverting and xylose-fermenting yeast Pichia stipitis.</title>
        <authorList>
            <person name="Jeffries T.W."/>
            <person name="Grigoriev I.V."/>
            <person name="Grimwood J."/>
            <person name="Laplaza J.M."/>
            <person name="Aerts A."/>
            <person name="Salamov A."/>
            <person name="Schmutz J."/>
            <person name="Lindquist E."/>
            <person name="Dehal P."/>
            <person name="Shapiro H."/>
            <person name="Jin Y.S."/>
            <person name="Passoth V."/>
            <person name="Richardson P.M."/>
        </authorList>
    </citation>
    <scope>NUCLEOTIDE SEQUENCE [LARGE SCALE GENOMIC DNA]</scope>
    <source>
        <strain evidence="13">ATCC 58785 / CBS 6054 / NBRC 10063 / NRRL Y-11545</strain>
    </source>
</reference>
<keyword evidence="13" id="KW-1185">Reference proteome</keyword>
<evidence type="ECO:0000256" key="10">
    <source>
        <dbReference type="RuleBase" id="RU366018"/>
    </source>
</evidence>
<keyword evidence="3 10" id="KW-0808">Transferase</keyword>
<evidence type="ECO:0000256" key="3">
    <source>
        <dbReference type="ARBA" id="ARBA00022679"/>
    </source>
</evidence>
<organism evidence="12 13">
    <name type="scientific">Scheffersomyces stipitis (strain ATCC 58785 / CBS 6054 / NBRC 10063 / NRRL Y-11545)</name>
    <name type="common">Yeast</name>
    <name type="synonym">Pichia stipitis</name>
    <dbReference type="NCBI Taxonomy" id="322104"/>
    <lineage>
        <taxon>Eukaryota</taxon>
        <taxon>Fungi</taxon>
        <taxon>Dikarya</taxon>
        <taxon>Ascomycota</taxon>
        <taxon>Saccharomycotina</taxon>
        <taxon>Pichiomycetes</taxon>
        <taxon>Debaryomycetaceae</taxon>
        <taxon>Scheffersomyces</taxon>
    </lineage>
</organism>
<evidence type="ECO:0000256" key="8">
    <source>
        <dbReference type="ARBA" id="ARBA00046341"/>
    </source>
</evidence>
<evidence type="ECO:0000256" key="9">
    <source>
        <dbReference type="PROSITE-ProRule" id="PRU00508"/>
    </source>
</evidence>
<dbReference type="Pfam" id="PF22960">
    <property type="entry name" value="WHD_UBR1"/>
    <property type="match status" value="1"/>
</dbReference>
<feature type="zinc finger region" description="UBR-type" evidence="9">
    <location>
        <begin position="97"/>
        <end position="170"/>
    </location>
</feature>
<keyword evidence="5 10" id="KW-0863">Zinc-finger</keyword>
<dbReference type="GO" id="GO:0016567">
    <property type="term" value="P:protein ubiquitination"/>
    <property type="evidence" value="ECO:0007669"/>
    <property type="project" value="UniProtKB-UniRule"/>
</dbReference>
<dbReference type="InParanoid" id="A3GGK8"/>
<comment type="similarity">
    <text evidence="8 10">Belongs to the E3 ubiquitin-protein ligase UBR1-like family.</text>
</comment>
<dbReference type="SUPFAM" id="SSF54736">
    <property type="entry name" value="ClpS-like"/>
    <property type="match status" value="1"/>
</dbReference>
<gene>
    <name evidence="12" type="ORF">PICST_64920</name>
</gene>
<evidence type="ECO:0000259" key="11">
    <source>
        <dbReference type="PROSITE" id="PS51157"/>
    </source>
</evidence>
<sequence length="1802" mass="204412">MSVDELKQFLVGLPAALDYIVPSGVNHNVFRALYYCATNKGQCLSTILPSVPLPEIEKIQLQGLNFAFSLSDENKLFYRNSRRSASNASHYSHPRGKVCARSFRSKEPVYRCEECGFDNTCVLCFHCFNKDDHKGHNVTMYISEGNSGGVCDCGDPEAFVKELNCKCQMSQNNNDDNPMDLSAMESSLRETITVCLDYILDVLNYSVHALPFIHDNINKEGSKLTSAMLSDYSSLPKKAYGNAEDINSNDLWYLILWNDERHDFPQAQEAIILASGVSEEKAHKIATQINESGRGILREAKDPRNLVKSQKLAETEGLVATIISARDYMRDVIVGSILAWLADLSQFANNPTFSDMTRTILSDLLLAKGHQFAKPMPVSFFDTFSVNVERKAFENGLLLDNGEIVNGGLTKVKDDFEITHMERASHFVLEHKSSLDHGNIANSRFQYLLLFQIRMSKPMRELLPSVIIPPLIAELHKKVVCSQQFIEIYPSLITTLALSDREEDLNILSDISSQLFTCPKTVKSILRSGQVGNVIGPVSQLIEEHHSKWNFRTGYPNFIYIEDSSPERKFKSITKAVKWGIHDIGHLADKELASDSLYVFYERDTLVMLLLFLRNFQGYWPIKRKKGDHVEHEVFDFMVHLEYSIPVLNIAKSVATRSVDIALVNKAIALIVAFLELRKFDVNRDPNFRVSNDMVSFVNPINSFLSYMIQYQQPEFPRYIGEDRFWRISEISLRSIVLGSQVKVGLWIRNGNSVSRQASLYFDAILSDLTYLRDLHLNQVNLMTGDPTWALYNLLGAWELLDWYYGNDTHSTTVYQDRFNTISEKFIVFLYNMITDRSAFSRTSPEERRLANAGKAIAYALCDEPKSYSFLKSSIDSDISELPEFDDVLLEYTDYQAPSGLVDAGLYRLKPEIFEKLDPLSIFLDPSKFQVVTESLVKSIAKGKGVKEESVVLEPVFTETDIPFVKRDIGKFAKTKDFAKLIYKYLQVALDTSDETYLPQLLHLIHAILKDDENLNGPNYLNENFINIPIADLLLTIVESTMSKYVVNKADFLVDQFVVKDSRIIDNLIDCFGEEFMTSYKRKKTSLFETEAGKKKRLAEERKNKVMKKFAKRREKFLDKNKEFGQDSHIGTNDGSHGEHVSLRTCVLCGEEESSHSIFGILASVTDAATLWKIPVDDLHTDLAFRSWDSQSTMKAGQIYGKGYSGFSEDDSAFSKSRVMAQVFSTCGHGMHYDCYIRDSPGSQHYACPLCHNLQDIFVPTFLPPADGGGFSQAEIVRSELYSKYNKITSSVGLYKSKKIIESFVSDKYYGDKNFDVYGKILSEQLFHHTSDTRYLVGINNNEKFFNHIMKVNVLIADTIRMNEIASRLSGEKSLSNFLGQISGSVKTLIKTLIQCRAVMYECRSNSHLLGTSYDLQFEVNSFWNSDNLLDGIFNEVVTLFFQTDESITTLARLGLTKLVTIATFALIKRLNDPIHGENFKSYLISTPLELNSQTSDALVILLGNVVLDSGSDIDSNNKQLLVSIYCSLERLLLPYLRQMVILVDLLTSKNFGENTHESLPEFNNLESEVLKQTRIDSADALCHVLNLPTLDQIVASIAFEGNDLDYNVFDVVLSAKIPKYINSGILTLQYPAVVKLIELPEDYTSCITETYSDKRGYDRIICLSCGDLLKSTRFAFHMSECCSHTNVFFLPRLNVLRICTHIGHNRISIEIPAPYLTAHGEVKKKRVNGKATLNTYRYQYLNKLWLDQGLYGFVTRNLFGTRQSLDDLNIDVGRNDDAEDFYDDSDQLDDEVFGEVNSFIW</sequence>
<dbReference type="FunCoup" id="A3GGK8">
    <property type="interactions" value="695"/>
</dbReference>
<dbReference type="Pfam" id="PF02207">
    <property type="entry name" value="zf-UBR"/>
    <property type="match status" value="1"/>
</dbReference>
<dbReference type="Pfam" id="PF18995">
    <property type="entry name" value="PRT6_C"/>
    <property type="match status" value="1"/>
</dbReference>
<keyword evidence="7 10" id="KW-0862">Zinc</keyword>
<dbReference type="InterPro" id="IPR055194">
    <property type="entry name" value="UBR1-like_WH"/>
</dbReference>